<dbReference type="PANTHER" id="PTHR46481">
    <property type="entry name" value="ZINC FINGER BED DOMAIN-CONTAINING PROTEIN 4"/>
    <property type="match status" value="1"/>
</dbReference>
<evidence type="ECO:0000313" key="7">
    <source>
        <dbReference type="Proteomes" id="UP000276133"/>
    </source>
</evidence>
<evidence type="ECO:0000313" key="6">
    <source>
        <dbReference type="EMBL" id="RNA44630.1"/>
    </source>
</evidence>
<dbReference type="SUPFAM" id="SSF53098">
    <property type="entry name" value="Ribonuclease H-like"/>
    <property type="match status" value="1"/>
</dbReference>
<protein>
    <submittedName>
        <fullName evidence="6">AC transposase</fullName>
    </submittedName>
</protein>
<keyword evidence="5" id="KW-0539">Nucleus</keyword>
<evidence type="ECO:0000256" key="2">
    <source>
        <dbReference type="ARBA" id="ARBA00022723"/>
    </source>
</evidence>
<evidence type="ECO:0000256" key="4">
    <source>
        <dbReference type="ARBA" id="ARBA00022833"/>
    </source>
</evidence>
<name>A0A3M7T9W8_BRAPC</name>
<dbReference type="GO" id="GO:0008270">
    <property type="term" value="F:zinc ion binding"/>
    <property type="evidence" value="ECO:0007669"/>
    <property type="project" value="UniProtKB-KW"/>
</dbReference>
<proteinExistence type="predicted"/>
<organism evidence="6 7">
    <name type="scientific">Brachionus plicatilis</name>
    <name type="common">Marine rotifer</name>
    <name type="synonym">Brachionus muelleri</name>
    <dbReference type="NCBI Taxonomy" id="10195"/>
    <lineage>
        <taxon>Eukaryota</taxon>
        <taxon>Metazoa</taxon>
        <taxon>Spiralia</taxon>
        <taxon>Gnathifera</taxon>
        <taxon>Rotifera</taxon>
        <taxon>Eurotatoria</taxon>
        <taxon>Monogononta</taxon>
        <taxon>Pseudotrocha</taxon>
        <taxon>Ploima</taxon>
        <taxon>Brachionidae</taxon>
        <taxon>Brachionus</taxon>
    </lineage>
</organism>
<dbReference type="InterPro" id="IPR012337">
    <property type="entry name" value="RNaseH-like_sf"/>
</dbReference>
<dbReference type="EMBL" id="REGN01000082">
    <property type="protein sequence ID" value="RNA44630.1"/>
    <property type="molecule type" value="Genomic_DNA"/>
</dbReference>
<dbReference type="Proteomes" id="UP000276133">
    <property type="component" value="Unassembled WGS sequence"/>
</dbReference>
<evidence type="ECO:0000256" key="1">
    <source>
        <dbReference type="ARBA" id="ARBA00004123"/>
    </source>
</evidence>
<keyword evidence="4" id="KW-0862">Zinc</keyword>
<keyword evidence="7" id="KW-1185">Reference proteome</keyword>
<accession>A0A3M7T9W8</accession>
<comment type="caution">
    <text evidence="6">The sequence shown here is derived from an EMBL/GenBank/DDBJ whole genome shotgun (WGS) entry which is preliminary data.</text>
</comment>
<gene>
    <name evidence="6" type="ORF">BpHYR1_035224</name>
</gene>
<dbReference type="PANTHER" id="PTHR46481:SF10">
    <property type="entry name" value="ZINC FINGER BED DOMAIN-CONTAINING PROTEIN 39"/>
    <property type="match status" value="1"/>
</dbReference>
<evidence type="ECO:0000256" key="3">
    <source>
        <dbReference type="ARBA" id="ARBA00022771"/>
    </source>
</evidence>
<dbReference type="InterPro" id="IPR052035">
    <property type="entry name" value="ZnF_BED_domain_contain"/>
</dbReference>
<reference evidence="6 7" key="1">
    <citation type="journal article" date="2018" name="Sci. Rep.">
        <title>Genomic signatures of local adaptation to the degree of environmental predictability in rotifers.</title>
        <authorList>
            <person name="Franch-Gras L."/>
            <person name="Hahn C."/>
            <person name="Garcia-Roger E.M."/>
            <person name="Carmona M.J."/>
            <person name="Serra M."/>
            <person name="Gomez A."/>
        </authorList>
    </citation>
    <scope>NUCLEOTIDE SEQUENCE [LARGE SCALE GENOMIC DNA]</scope>
    <source>
        <strain evidence="6">HYR1</strain>
    </source>
</reference>
<comment type="subcellular location">
    <subcellularLocation>
        <location evidence="1">Nucleus</location>
    </subcellularLocation>
</comment>
<dbReference type="AlphaFoldDB" id="A0A3M7T9W8"/>
<dbReference type="GO" id="GO:0005634">
    <property type="term" value="C:nucleus"/>
    <property type="evidence" value="ECO:0007669"/>
    <property type="project" value="UniProtKB-SubCell"/>
</dbReference>
<evidence type="ECO:0000256" key="5">
    <source>
        <dbReference type="ARBA" id="ARBA00023242"/>
    </source>
</evidence>
<keyword evidence="2" id="KW-0479">Metal-binding</keyword>
<sequence length="143" mass="16304">MDNRYVVPERQYLVNLSTDVLSITTDNAPNMVSGKEYLQADHTINSIIHMRCSAHILNLAVKYGLDCKEISQSISKIRYVNVSSKLEADLTAHQNACKEKELSVSLDIEIRWNSTFDMKDTAMKIFDSISKDLNDEKPEEIYS</sequence>
<dbReference type="OrthoDB" id="6150175at2759"/>
<keyword evidence="3" id="KW-0863">Zinc-finger</keyword>